<proteinExistence type="predicted"/>
<sequence>MLPLPAVAVLYTAIPCTWALSGLALFVAVSAMRGSSKPLRLLSRSRIAFAFGSADELIVPSFILLWAYTPLLQSSSIHADNA</sequence>
<reference evidence="3" key="1">
    <citation type="journal article" date="2019" name="Int. J. Syst. Evol. Microbiol.">
        <title>The Global Catalogue of Microorganisms (GCM) 10K type strain sequencing project: providing services to taxonomists for standard genome sequencing and annotation.</title>
        <authorList>
            <consortium name="The Broad Institute Genomics Platform"/>
            <consortium name="The Broad Institute Genome Sequencing Center for Infectious Disease"/>
            <person name="Wu L."/>
            <person name="Ma J."/>
        </authorList>
    </citation>
    <scope>NUCLEOTIDE SEQUENCE [LARGE SCALE GENOMIC DNA]</scope>
    <source>
        <strain evidence="3">JCM 31921</strain>
    </source>
</reference>
<keyword evidence="3" id="KW-1185">Reference proteome</keyword>
<organism evidence="2 3">
    <name type="scientific">Rurimicrobium arvi</name>
    <dbReference type="NCBI Taxonomy" id="2049916"/>
    <lineage>
        <taxon>Bacteria</taxon>
        <taxon>Pseudomonadati</taxon>
        <taxon>Bacteroidota</taxon>
        <taxon>Chitinophagia</taxon>
        <taxon>Chitinophagales</taxon>
        <taxon>Chitinophagaceae</taxon>
        <taxon>Rurimicrobium</taxon>
    </lineage>
</organism>
<dbReference type="Proteomes" id="UP001501410">
    <property type="component" value="Unassembled WGS sequence"/>
</dbReference>
<feature type="transmembrane region" description="Helical" evidence="1">
    <location>
        <begin position="6"/>
        <end position="27"/>
    </location>
</feature>
<accession>A0ABP8MM90</accession>
<comment type="caution">
    <text evidence="2">The sequence shown here is derived from an EMBL/GenBank/DDBJ whole genome shotgun (WGS) entry which is preliminary data.</text>
</comment>
<keyword evidence="1" id="KW-1133">Transmembrane helix</keyword>
<gene>
    <name evidence="2" type="ORF">GCM10023092_09620</name>
</gene>
<dbReference type="EMBL" id="BAABEZ010000013">
    <property type="protein sequence ID" value="GAA4451737.1"/>
    <property type="molecule type" value="Genomic_DNA"/>
</dbReference>
<evidence type="ECO:0000313" key="2">
    <source>
        <dbReference type="EMBL" id="GAA4451737.1"/>
    </source>
</evidence>
<feature type="transmembrane region" description="Helical" evidence="1">
    <location>
        <begin position="47"/>
        <end position="68"/>
    </location>
</feature>
<evidence type="ECO:0000256" key="1">
    <source>
        <dbReference type="SAM" id="Phobius"/>
    </source>
</evidence>
<name>A0ABP8MM90_9BACT</name>
<keyword evidence="1" id="KW-0812">Transmembrane</keyword>
<evidence type="ECO:0000313" key="3">
    <source>
        <dbReference type="Proteomes" id="UP001501410"/>
    </source>
</evidence>
<keyword evidence="1" id="KW-0472">Membrane</keyword>
<protein>
    <submittedName>
        <fullName evidence="2">Uncharacterized protein</fullName>
    </submittedName>
</protein>